<evidence type="ECO:0000313" key="3">
    <source>
        <dbReference type="EMBL" id="QCP34525.1"/>
    </source>
</evidence>
<gene>
    <name evidence="3" type="ORF">AR1Y2_1071</name>
</gene>
<accession>A0A4P8ICU3</accession>
<evidence type="ECO:0000313" key="4">
    <source>
        <dbReference type="Proteomes" id="UP000298653"/>
    </source>
</evidence>
<protein>
    <submittedName>
        <fullName evidence="3">Ser/Thr protein phosphatase family protein</fullName>
    </submittedName>
</protein>
<evidence type="ECO:0000256" key="1">
    <source>
        <dbReference type="SAM" id="Phobius"/>
    </source>
</evidence>
<proteinExistence type="predicted"/>
<sequence length="393" mass="44125">MLAVILAPFYLLLNYYLYKRGLHWLTVYVSMFHSRKPRILYTVLYWGTATSLLTAFLLPQSQLQRIFKVVSNYWIGMFFCAVSLTAAADMIGWILNRRRQKRKRGISFWAGVFILAAVLCFTVYGSVHARHVDTTSYQVTVDKACPGRDQLKIVLIADLHLGYNSGLSQVRRVVEKTNEGKPDLVCIAGDIFDNEYRAVKNPDQIEKELAKIKSTYGTYACWGNHDLNEKILGGFTFGTKKHSSDDRQMRAFLTRSKIKVLDDKTVLVGQSFYLAGRKDPSKAKKMGVERKNPGVLLADCDLSKLVIVMDHEPKELKELSEEGADLDLSGHTHDGQIFPGNVLTSLMWENSCGYKKIGAMSSVVTSGAGVWGPPMRVGTKSEICEITVRFTGK</sequence>
<reference evidence="3 4" key="1">
    <citation type="submission" date="2019-05" db="EMBL/GenBank/DDBJ databases">
        <title>Complete genome sequencing of Anaerostipes rhamnosivorans.</title>
        <authorList>
            <person name="Bui T.P.N."/>
            <person name="de Vos W.M."/>
        </authorList>
    </citation>
    <scope>NUCLEOTIDE SEQUENCE [LARGE SCALE GENOMIC DNA]</scope>
    <source>
        <strain evidence="3 4">1y2</strain>
    </source>
</reference>
<dbReference type="Proteomes" id="UP000298653">
    <property type="component" value="Chromosome"/>
</dbReference>
<keyword evidence="1" id="KW-0812">Transmembrane</keyword>
<dbReference type="EMBL" id="CP040058">
    <property type="protein sequence ID" value="QCP34525.1"/>
    <property type="molecule type" value="Genomic_DNA"/>
</dbReference>
<evidence type="ECO:0000259" key="2">
    <source>
        <dbReference type="Pfam" id="PF00149"/>
    </source>
</evidence>
<name>A0A4P8ICU3_9FIRM</name>
<dbReference type="KEGG" id="arf:AR1Y2_1071"/>
<dbReference type="PANTHER" id="PTHR31302">
    <property type="entry name" value="TRANSMEMBRANE PROTEIN WITH METALLOPHOSPHOESTERASE DOMAIN-RELATED"/>
    <property type="match status" value="1"/>
</dbReference>
<dbReference type="SUPFAM" id="SSF56300">
    <property type="entry name" value="Metallo-dependent phosphatases"/>
    <property type="match status" value="1"/>
</dbReference>
<feature type="transmembrane region" description="Helical" evidence="1">
    <location>
        <begin position="107"/>
        <end position="127"/>
    </location>
</feature>
<feature type="transmembrane region" description="Helical" evidence="1">
    <location>
        <begin position="39"/>
        <end position="58"/>
    </location>
</feature>
<dbReference type="OrthoDB" id="9780884at2"/>
<dbReference type="InterPro" id="IPR029052">
    <property type="entry name" value="Metallo-depent_PP-like"/>
</dbReference>
<dbReference type="RefSeq" id="WP_137328055.1">
    <property type="nucleotide sequence ID" value="NZ_CP040058.1"/>
</dbReference>
<feature type="domain" description="Calcineurin-like phosphoesterase" evidence="2">
    <location>
        <begin position="151"/>
        <end position="334"/>
    </location>
</feature>
<dbReference type="AlphaFoldDB" id="A0A4P8ICU3"/>
<feature type="transmembrane region" description="Helical" evidence="1">
    <location>
        <begin position="73"/>
        <end position="95"/>
    </location>
</feature>
<keyword evidence="4" id="KW-1185">Reference proteome</keyword>
<dbReference type="Gene3D" id="3.60.21.10">
    <property type="match status" value="1"/>
</dbReference>
<keyword evidence="1" id="KW-0472">Membrane</keyword>
<keyword evidence="1" id="KW-1133">Transmembrane helix</keyword>
<dbReference type="PANTHER" id="PTHR31302:SF0">
    <property type="entry name" value="TRANSMEMBRANE PROTEIN WITH METALLOPHOSPHOESTERASE DOMAIN"/>
    <property type="match status" value="1"/>
</dbReference>
<dbReference type="Pfam" id="PF00149">
    <property type="entry name" value="Metallophos"/>
    <property type="match status" value="1"/>
</dbReference>
<dbReference type="InterPro" id="IPR004843">
    <property type="entry name" value="Calcineurin-like_PHP"/>
</dbReference>
<organism evidence="3 4">
    <name type="scientific">Anaerostipes rhamnosivorans</name>
    <dbReference type="NCBI Taxonomy" id="1229621"/>
    <lineage>
        <taxon>Bacteria</taxon>
        <taxon>Bacillati</taxon>
        <taxon>Bacillota</taxon>
        <taxon>Clostridia</taxon>
        <taxon>Lachnospirales</taxon>
        <taxon>Lachnospiraceae</taxon>
        <taxon>Anaerostipes</taxon>
    </lineage>
</organism>
<dbReference type="CDD" id="cd07385">
    <property type="entry name" value="MPP_YkuE_C"/>
    <property type="match status" value="1"/>
</dbReference>
<dbReference type="InterPro" id="IPR051158">
    <property type="entry name" value="Metallophosphoesterase_sf"/>
</dbReference>
<dbReference type="GO" id="GO:0016787">
    <property type="term" value="F:hydrolase activity"/>
    <property type="evidence" value="ECO:0007669"/>
    <property type="project" value="InterPro"/>
</dbReference>